<dbReference type="EMBL" id="BAABDE010000023">
    <property type="protein sequence ID" value="GAA3817309.1"/>
    <property type="molecule type" value="Genomic_DNA"/>
</dbReference>
<organism evidence="1 2">
    <name type="scientific">Streptomyces coacervatus</name>
    <dbReference type="NCBI Taxonomy" id="647381"/>
    <lineage>
        <taxon>Bacteria</taxon>
        <taxon>Bacillati</taxon>
        <taxon>Actinomycetota</taxon>
        <taxon>Actinomycetes</taxon>
        <taxon>Kitasatosporales</taxon>
        <taxon>Streptomycetaceae</taxon>
        <taxon>Streptomyces</taxon>
    </lineage>
</organism>
<comment type="caution">
    <text evidence="1">The sequence shown here is derived from an EMBL/GenBank/DDBJ whole genome shotgun (WGS) entry which is preliminary data.</text>
</comment>
<gene>
    <name evidence="1" type="ORF">GCM10022403_058450</name>
</gene>
<dbReference type="Proteomes" id="UP001501009">
    <property type="component" value="Unassembled WGS sequence"/>
</dbReference>
<protein>
    <submittedName>
        <fullName evidence="1">Uncharacterized protein</fullName>
    </submittedName>
</protein>
<accession>A0ABP7IFQ2</accession>
<name>A0ABP7IFQ2_9ACTN</name>
<reference evidence="2" key="1">
    <citation type="journal article" date="2019" name="Int. J. Syst. Evol. Microbiol.">
        <title>The Global Catalogue of Microorganisms (GCM) 10K type strain sequencing project: providing services to taxonomists for standard genome sequencing and annotation.</title>
        <authorList>
            <consortium name="The Broad Institute Genomics Platform"/>
            <consortium name="The Broad Institute Genome Sequencing Center for Infectious Disease"/>
            <person name="Wu L."/>
            <person name="Ma J."/>
        </authorList>
    </citation>
    <scope>NUCLEOTIDE SEQUENCE [LARGE SCALE GENOMIC DNA]</scope>
    <source>
        <strain evidence="2">JCM 17138</strain>
    </source>
</reference>
<evidence type="ECO:0000313" key="1">
    <source>
        <dbReference type="EMBL" id="GAA3817309.1"/>
    </source>
</evidence>
<sequence>MDEAGAADAAPDWTAAASRAVTPATATMWEVRLREELLLNTDSFCVAAGCAAREIRTVGRPTGQNMGMELVGLLC</sequence>
<evidence type="ECO:0000313" key="2">
    <source>
        <dbReference type="Proteomes" id="UP001501009"/>
    </source>
</evidence>
<keyword evidence="2" id="KW-1185">Reference proteome</keyword>
<proteinExistence type="predicted"/>